<protein>
    <submittedName>
        <fullName evidence="2">Uncharacterized protein</fullName>
    </submittedName>
</protein>
<sequence>MLRAYGYEALEEIGQPMDDMEDGPTTPEELTGPERPTSCLITVEDGEAGDELLCGNSADVLALVGRKLWE</sequence>
<name>A0A2I0TKE5_LIMLA</name>
<organism evidence="2 3">
    <name type="scientific">Limosa lapponica baueri</name>
    <dbReference type="NCBI Taxonomy" id="1758121"/>
    <lineage>
        <taxon>Eukaryota</taxon>
        <taxon>Metazoa</taxon>
        <taxon>Chordata</taxon>
        <taxon>Craniata</taxon>
        <taxon>Vertebrata</taxon>
        <taxon>Euteleostomi</taxon>
        <taxon>Archelosauria</taxon>
        <taxon>Archosauria</taxon>
        <taxon>Dinosauria</taxon>
        <taxon>Saurischia</taxon>
        <taxon>Theropoda</taxon>
        <taxon>Coelurosauria</taxon>
        <taxon>Aves</taxon>
        <taxon>Neognathae</taxon>
        <taxon>Neoaves</taxon>
        <taxon>Charadriiformes</taxon>
        <taxon>Scolopacidae</taxon>
        <taxon>Limosa</taxon>
    </lineage>
</organism>
<keyword evidence="3" id="KW-1185">Reference proteome</keyword>
<evidence type="ECO:0000313" key="2">
    <source>
        <dbReference type="EMBL" id="PKU34281.1"/>
    </source>
</evidence>
<evidence type="ECO:0000256" key="1">
    <source>
        <dbReference type="SAM" id="MobiDB-lite"/>
    </source>
</evidence>
<dbReference type="EMBL" id="KZ509262">
    <property type="protein sequence ID" value="PKU34281.1"/>
    <property type="molecule type" value="Genomic_DNA"/>
</dbReference>
<dbReference type="AlphaFoldDB" id="A0A2I0TKE5"/>
<accession>A0A2I0TKE5</accession>
<dbReference type="Proteomes" id="UP000233556">
    <property type="component" value="Unassembled WGS sequence"/>
</dbReference>
<evidence type="ECO:0000313" key="3">
    <source>
        <dbReference type="Proteomes" id="UP000233556"/>
    </source>
</evidence>
<reference evidence="3" key="1">
    <citation type="submission" date="2017-11" db="EMBL/GenBank/DDBJ databases">
        <authorList>
            <person name="Lima N.C."/>
            <person name="Parody-Merino A.M."/>
            <person name="Battley P.F."/>
            <person name="Fidler A.E."/>
            <person name="Prosdocimi F."/>
        </authorList>
    </citation>
    <scope>NUCLEOTIDE SEQUENCE [LARGE SCALE GENOMIC DNA]</scope>
</reference>
<reference evidence="3" key="2">
    <citation type="submission" date="2017-12" db="EMBL/GenBank/DDBJ databases">
        <title>Genome sequence of the Bar-tailed Godwit (Limosa lapponica baueri).</title>
        <authorList>
            <person name="Lima N.C.B."/>
            <person name="Parody-Merino A.M."/>
            <person name="Battley P.F."/>
            <person name="Fidler A.E."/>
            <person name="Prosdocimi F."/>
        </authorList>
    </citation>
    <scope>NUCLEOTIDE SEQUENCE [LARGE SCALE GENOMIC DNA]</scope>
</reference>
<gene>
    <name evidence="2" type="ORF">llap_15419</name>
</gene>
<feature type="region of interest" description="Disordered" evidence="1">
    <location>
        <begin position="11"/>
        <end position="36"/>
    </location>
</feature>
<proteinExistence type="predicted"/>